<protein>
    <submittedName>
        <fullName evidence="3">EF-HAND PAIR PROTEIN</fullName>
    </submittedName>
</protein>
<dbReference type="AlphaFoldDB" id="A0A9Q0SJI1"/>
<comment type="caution">
    <text evidence="3">The sequence shown here is derived from an EMBL/GenBank/DDBJ whole genome shotgun (WGS) entry which is preliminary data.</text>
</comment>
<proteinExistence type="predicted"/>
<evidence type="ECO:0000313" key="3">
    <source>
        <dbReference type="EMBL" id="KAJ6679145.1"/>
    </source>
</evidence>
<keyword evidence="4" id="KW-1185">Reference proteome</keyword>
<dbReference type="InterPro" id="IPR011992">
    <property type="entry name" value="EF-hand-dom_pair"/>
</dbReference>
<evidence type="ECO:0000313" key="4">
    <source>
        <dbReference type="Proteomes" id="UP001151532"/>
    </source>
</evidence>
<dbReference type="SUPFAM" id="SSF47473">
    <property type="entry name" value="EF-hand"/>
    <property type="match status" value="1"/>
</dbReference>
<feature type="domain" description="EF-hand" evidence="2">
    <location>
        <begin position="15"/>
        <end position="51"/>
    </location>
</feature>
<gene>
    <name evidence="3" type="ORF">OIU79_018995</name>
</gene>
<dbReference type="Proteomes" id="UP001151532">
    <property type="component" value="Chromosome 14"/>
</dbReference>
<reference evidence="3" key="1">
    <citation type="submission" date="2022-11" db="EMBL/GenBank/DDBJ databases">
        <authorList>
            <person name="Hyden B.L."/>
            <person name="Feng K."/>
            <person name="Yates T."/>
            <person name="Jawdy S."/>
            <person name="Smart L.B."/>
            <person name="Muchero W."/>
        </authorList>
    </citation>
    <scope>NUCLEOTIDE SEQUENCE</scope>
    <source>
        <tissue evidence="3">Shoot tip</tissue>
    </source>
</reference>
<dbReference type="GO" id="GO:0005509">
    <property type="term" value="F:calcium ion binding"/>
    <property type="evidence" value="ECO:0007669"/>
    <property type="project" value="InterPro"/>
</dbReference>
<keyword evidence="1" id="KW-0106">Calcium</keyword>
<accession>A0A9Q0SJI1</accession>
<dbReference type="OrthoDB" id="26525at2759"/>
<organism evidence="3 4">
    <name type="scientific">Salix purpurea</name>
    <name type="common">Purple osier willow</name>
    <dbReference type="NCBI Taxonomy" id="77065"/>
    <lineage>
        <taxon>Eukaryota</taxon>
        <taxon>Viridiplantae</taxon>
        <taxon>Streptophyta</taxon>
        <taxon>Embryophyta</taxon>
        <taxon>Tracheophyta</taxon>
        <taxon>Spermatophyta</taxon>
        <taxon>Magnoliopsida</taxon>
        <taxon>eudicotyledons</taxon>
        <taxon>Gunneridae</taxon>
        <taxon>Pentapetalae</taxon>
        <taxon>rosids</taxon>
        <taxon>fabids</taxon>
        <taxon>Malpighiales</taxon>
        <taxon>Salicaceae</taxon>
        <taxon>Saliceae</taxon>
        <taxon>Salix</taxon>
    </lineage>
</organism>
<reference evidence="3" key="2">
    <citation type="journal article" date="2023" name="Int. J. Mol. Sci.">
        <title>De Novo Assembly and Annotation of 11 Diverse Shrub Willow (Salix) Genomes Reveals Novel Gene Organization in Sex-Linked Regions.</title>
        <authorList>
            <person name="Hyden B."/>
            <person name="Feng K."/>
            <person name="Yates T.B."/>
            <person name="Jawdy S."/>
            <person name="Cereghino C."/>
            <person name="Smart L.B."/>
            <person name="Muchero W."/>
        </authorList>
    </citation>
    <scope>NUCLEOTIDE SEQUENCE</scope>
    <source>
        <tissue evidence="3">Shoot tip</tissue>
    </source>
</reference>
<dbReference type="PROSITE" id="PS00018">
    <property type="entry name" value="EF_HAND_1"/>
    <property type="match status" value="2"/>
</dbReference>
<evidence type="ECO:0000256" key="1">
    <source>
        <dbReference type="ARBA" id="ARBA00022837"/>
    </source>
</evidence>
<dbReference type="EMBL" id="JAPFFK010000020">
    <property type="protein sequence ID" value="KAJ6679145.1"/>
    <property type="molecule type" value="Genomic_DNA"/>
</dbReference>
<dbReference type="InterPro" id="IPR018247">
    <property type="entry name" value="EF_Hand_1_Ca_BS"/>
</dbReference>
<evidence type="ECO:0000259" key="2">
    <source>
        <dbReference type="PROSITE" id="PS50222"/>
    </source>
</evidence>
<name>A0A9Q0SJI1_SALPP</name>
<dbReference type="Gene3D" id="1.10.238.10">
    <property type="entry name" value="EF-hand"/>
    <property type="match status" value="1"/>
</dbReference>
<dbReference type="PROSITE" id="PS50222">
    <property type="entry name" value="EF_HAND_2"/>
    <property type="match status" value="1"/>
</dbReference>
<dbReference type="InterPro" id="IPR002048">
    <property type="entry name" value="EF_hand_dom"/>
</dbReference>
<sequence>MSMNRSVKNMAQGGMNMEEFKAWVRENIDADEDGKITKDELADIIRRNGEWFAGWKARKWTRSADSNRNGVVDEIEIGNLAEFVLKYFGIKIIS</sequence>